<keyword evidence="4" id="KW-1185">Reference proteome</keyword>
<sequence>MNTLRKSVVSLFAGVLAFAIVGVGVTEALAPHIWPSAMLGLPAGLVAGLVALPLTYLGLTYRTERRATGRASARTRRRLRTVAGATVGFVVGGGLAMAVVWTQAIGLATAIVFVGFPVAFLSAIVAGYIAFRRSPVDRQPPSSPMQ</sequence>
<organism evidence="3 4">
    <name type="scientific">Haloarcula nitratireducens</name>
    <dbReference type="NCBI Taxonomy" id="2487749"/>
    <lineage>
        <taxon>Archaea</taxon>
        <taxon>Methanobacteriati</taxon>
        <taxon>Methanobacteriota</taxon>
        <taxon>Stenosarchaea group</taxon>
        <taxon>Halobacteria</taxon>
        <taxon>Halobacteriales</taxon>
        <taxon>Haloarculaceae</taxon>
        <taxon>Haloarcula</taxon>
    </lineage>
</organism>
<gene>
    <name evidence="3" type="ORF">EGH23_17720</name>
</gene>
<keyword evidence="1" id="KW-0472">Membrane</keyword>
<dbReference type="RefSeq" id="WP_220581308.1">
    <property type="nucleotide sequence ID" value="NZ_RKLT01000009.1"/>
</dbReference>
<accession>A0AAW4PFN5</accession>
<reference evidence="3 4" key="1">
    <citation type="submission" date="2021-06" db="EMBL/GenBank/DDBJ databases">
        <title>Halomicroarcula sp. a new haloarchaeum isolated from saline soil.</title>
        <authorList>
            <person name="Duran-Viseras A."/>
            <person name="Sanchez-Porro C."/>
            <person name="Ventosa A."/>
        </authorList>
    </citation>
    <scope>NUCLEOTIDE SEQUENCE [LARGE SCALE GENOMIC DNA]</scope>
    <source>
        <strain evidence="3 4">F27</strain>
    </source>
</reference>
<dbReference type="Proteomes" id="UP001430455">
    <property type="component" value="Unassembled WGS sequence"/>
</dbReference>
<keyword evidence="1" id="KW-0812">Transmembrane</keyword>
<evidence type="ECO:0000313" key="3">
    <source>
        <dbReference type="EMBL" id="MBX0296719.1"/>
    </source>
</evidence>
<keyword evidence="1" id="KW-1133">Transmembrane helix</keyword>
<evidence type="ECO:0000256" key="1">
    <source>
        <dbReference type="SAM" id="Phobius"/>
    </source>
</evidence>
<feature type="domain" description="DUF8147" evidence="2">
    <location>
        <begin position="4"/>
        <end position="121"/>
    </location>
</feature>
<proteinExistence type="predicted"/>
<dbReference type="AlphaFoldDB" id="A0AAW4PFN5"/>
<evidence type="ECO:0000259" key="2">
    <source>
        <dbReference type="Pfam" id="PF26472"/>
    </source>
</evidence>
<feature type="transmembrane region" description="Helical" evidence="1">
    <location>
        <begin position="82"/>
        <end position="101"/>
    </location>
</feature>
<dbReference type="EMBL" id="RKLT01000009">
    <property type="protein sequence ID" value="MBX0296719.1"/>
    <property type="molecule type" value="Genomic_DNA"/>
</dbReference>
<feature type="transmembrane region" description="Helical" evidence="1">
    <location>
        <begin position="107"/>
        <end position="131"/>
    </location>
</feature>
<feature type="transmembrane region" description="Helical" evidence="1">
    <location>
        <begin position="38"/>
        <end position="61"/>
    </location>
</feature>
<name>A0AAW4PFN5_9EURY</name>
<protein>
    <recommendedName>
        <fullName evidence="2">DUF8147 domain-containing protein</fullName>
    </recommendedName>
</protein>
<comment type="caution">
    <text evidence="3">The sequence shown here is derived from an EMBL/GenBank/DDBJ whole genome shotgun (WGS) entry which is preliminary data.</text>
</comment>
<evidence type="ECO:0000313" key="4">
    <source>
        <dbReference type="Proteomes" id="UP001430455"/>
    </source>
</evidence>
<dbReference type="InterPro" id="IPR058460">
    <property type="entry name" value="DUF8147"/>
</dbReference>
<dbReference type="Pfam" id="PF26472">
    <property type="entry name" value="DUF8147"/>
    <property type="match status" value="1"/>
</dbReference>